<reference evidence="1" key="1">
    <citation type="submission" date="2022-04" db="EMBL/GenBank/DDBJ databases">
        <title>Complete genome of Methanoplanus endosymbiosus DSM 3599.</title>
        <authorList>
            <person name="Chen S.-C."/>
            <person name="You Y.-T."/>
            <person name="Zhou Y.-Z."/>
            <person name="Lai M.-C."/>
        </authorList>
    </citation>
    <scope>NUCLEOTIDE SEQUENCE</scope>
    <source>
        <strain evidence="1">DSM 3599</strain>
    </source>
</reference>
<dbReference type="Proteomes" id="UP001060368">
    <property type="component" value="Chromosome"/>
</dbReference>
<gene>
    <name evidence="1" type="ORF">L6E24_03760</name>
</gene>
<protein>
    <submittedName>
        <fullName evidence="1">Uncharacterized protein</fullName>
    </submittedName>
</protein>
<sequence length="175" mass="19582">MAVISVTTDNATTEHDFVGAVYAADENVVYAIGYDGEGCFGKIEISGGEFIRNWIDKDSASYDVHMREGADDLKYSLPQLTDISGDYQDRYCTMVSADGFEKDDSDYFWSLSQKISGSYIISSNDTETGFLQQYPDGSVFFMDEGFYYNGWIKNGVICSFVADEESAEMYISPRI</sequence>
<dbReference type="KEGG" id="mend:L6E24_03760"/>
<evidence type="ECO:0000313" key="2">
    <source>
        <dbReference type="Proteomes" id="UP001060368"/>
    </source>
</evidence>
<dbReference type="EMBL" id="CP096115">
    <property type="protein sequence ID" value="UUX93251.1"/>
    <property type="molecule type" value="Genomic_DNA"/>
</dbReference>
<name>A0A9E7PQU4_9EURY</name>
<organism evidence="1 2">
    <name type="scientific">Methanoplanus endosymbiosus</name>
    <dbReference type="NCBI Taxonomy" id="33865"/>
    <lineage>
        <taxon>Archaea</taxon>
        <taxon>Methanobacteriati</taxon>
        <taxon>Methanobacteriota</taxon>
        <taxon>Stenosarchaea group</taxon>
        <taxon>Methanomicrobia</taxon>
        <taxon>Methanomicrobiales</taxon>
        <taxon>Methanomicrobiaceae</taxon>
        <taxon>Methanoplanus</taxon>
    </lineage>
</organism>
<dbReference type="RefSeq" id="WP_257743390.1">
    <property type="nucleotide sequence ID" value="NZ_CP096115.1"/>
</dbReference>
<accession>A0A9E7PQU4</accession>
<keyword evidence="2" id="KW-1185">Reference proteome</keyword>
<dbReference type="AlphaFoldDB" id="A0A9E7PQU4"/>
<evidence type="ECO:0000313" key="1">
    <source>
        <dbReference type="EMBL" id="UUX93251.1"/>
    </source>
</evidence>
<dbReference type="GeneID" id="74306782"/>
<proteinExistence type="predicted"/>